<gene>
    <name evidence="4" type="ORF">LTR91_001353</name>
</gene>
<dbReference type="InterPro" id="IPR045153">
    <property type="entry name" value="Est1/Ebs1-like"/>
</dbReference>
<sequence>MEESLAREQTADRHVHDLLKDKSQPLGTILQAFEDYRQICLTNTFADFAHAQEHQARLWQAHSDGKRYFHDTFAGLRKQGNGKSVESRSLAKLFKGWIRDTTHFYQDFIRQLNTRFGGITELEAVAHQVKGGETGESSASQLTSQERAAVLASCHQTLVYIGDLWRYRASEKLDNTPDFGPAIGYYGLANTLRPSSGLGHHQQAVVALEQRAHLRSIYHLYRAIVVDEPHPPAAKNLKLEFGKVNAAWEKGELIPKTMPNDPDAAKQILVGWFVRLHSMCAKGEVFSSHAELEREVVTQLGAVVKKDITMSQTTLMRLVLVNLAAQYQAGVLFQEKQQADAQQAFFYFFRSNIKTFTILLQVFYDAVRGLPSDIAEDDDLALKLTPTMRRLLPALRLYSSWLTCNLHLVAGLGADDFLGDSIDTLWATYARTVDVLADEDVFGVWALDEHEFSYMLEEDADTLGFKPLQDLNPVRKNWHAKDGITFKSRFSDAGVVRVLEDDEMLARMKGLLDDGSYLAHEAQGAPIGIVGDRIYHGQALQRALAASEEAKNRPPEPPKVKAKPAPLSYAAAAKSGRTVGGGPAKASNGPVAAPVVIPTSHQVQATRMVDSLVEEDDGNTPVTPPQQHIAHPAIVTNGDVSFNDNGLAYAANHHADITSIPSYQPKVPNAASRQAPPHPVPVRTPPIVRNPKNSLTSNFHERFQSVSKLWDNEPSSHSDSSFPSGLPTGTLASPPSIKHYSVHHSRVNSANSIRSRASQGMDIGVIGNSWSSMETTPHGLSGPRTAVQERAMIRGSEAGSPSLLFGASAGIWSVGKRRSGDGWYGRVPARREGKGRLAEG</sequence>
<dbReference type="InterPro" id="IPR019458">
    <property type="entry name" value="Est1-like_N"/>
</dbReference>
<dbReference type="PANTHER" id="PTHR15696:SF36">
    <property type="entry name" value="NONSENSE-MEDIATED MRNA DECAY FACTOR"/>
    <property type="match status" value="1"/>
</dbReference>
<feature type="domain" description="Telomerase activating protein Est1-like N-terminal" evidence="3">
    <location>
        <begin position="57"/>
        <end position="169"/>
    </location>
</feature>
<reference evidence="4" key="1">
    <citation type="submission" date="2023-06" db="EMBL/GenBank/DDBJ databases">
        <title>Black Yeasts Isolated from many extreme environments.</title>
        <authorList>
            <person name="Coleine C."/>
            <person name="Stajich J.E."/>
            <person name="Selbmann L."/>
        </authorList>
    </citation>
    <scope>NUCLEOTIDE SEQUENCE</scope>
    <source>
        <strain evidence="4">CCFEE 5200</strain>
    </source>
</reference>
<evidence type="ECO:0008006" key="6">
    <source>
        <dbReference type="Google" id="ProtNLM"/>
    </source>
</evidence>
<dbReference type="Gene3D" id="1.25.40.10">
    <property type="entry name" value="Tetratricopeptide repeat domain"/>
    <property type="match status" value="1"/>
</dbReference>
<feature type="region of interest" description="Disordered" evidence="1">
    <location>
        <begin position="546"/>
        <end position="565"/>
    </location>
</feature>
<feature type="compositionally biased region" description="Basic and acidic residues" evidence="1">
    <location>
        <begin position="548"/>
        <end position="559"/>
    </location>
</feature>
<keyword evidence="5" id="KW-1185">Reference proteome</keyword>
<evidence type="ECO:0000259" key="2">
    <source>
        <dbReference type="Pfam" id="PF10373"/>
    </source>
</evidence>
<dbReference type="AlphaFoldDB" id="A0AAN6R0P0"/>
<evidence type="ECO:0000256" key="1">
    <source>
        <dbReference type="SAM" id="MobiDB-lite"/>
    </source>
</evidence>
<dbReference type="Proteomes" id="UP001175353">
    <property type="component" value="Unassembled WGS sequence"/>
</dbReference>
<evidence type="ECO:0000313" key="5">
    <source>
        <dbReference type="Proteomes" id="UP001175353"/>
    </source>
</evidence>
<proteinExistence type="predicted"/>
<feature type="region of interest" description="Disordered" evidence="1">
    <location>
        <begin position="710"/>
        <end position="733"/>
    </location>
</feature>
<evidence type="ECO:0000259" key="3">
    <source>
        <dbReference type="Pfam" id="PF10374"/>
    </source>
</evidence>
<dbReference type="PANTHER" id="PTHR15696">
    <property type="entry name" value="SMG-7 SUPPRESSOR WITH MORPHOLOGICAL EFFECT ON GENITALIA PROTEIN 7"/>
    <property type="match status" value="1"/>
</dbReference>
<dbReference type="EMBL" id="JAUJLE010000005">
    <property type="protein sequence ID" value="KAK1013756.1"/>
    <property type="molecule type" value="Genomic_DNA"/>
</dbReference>
<feature type="domain" description="DNA/RNA-binding" evidence="2">
    <location>
        <begin position="182"/>
        <end position="469"/>
    </location>
</feature>
<name>A0AAN6R0P0_9PEZI</name>
<dbReference type="InterPro" id="IPR018834">
    <property type="entry name" value="DNA/RNA-bd_Est1-type"/>
</dbReference>
<accession>A0AAN6R0P0</accession>
<organism evidence="4 5">
    <name type="scientific">Friedmanniomyces endolithicus</name>
    <dbReference type="NCBI Taxonomy" id="329885"/>
    <lineage>
        <taxon>Eukaryota</taxon>
        <taxon>Fungi</taxon>
        <taxon>Dikarya</taxon>
        <taxon>Ascomycota</taxon>
        <taxon>Pezizomycotina</taxon>
        <taxon>Dothideomycetes</taxon>
        <taxon>Dothideomycetidae</taxon>
        <taxon>Mycosphaerellales</taxon>
        <taxon>Teratosphaeriaceae</taxon>
        <taxon>Friedmanniomyces</taxon>
    </lineage>
</organism>
<dbReference type="Pfam" id="PF10373">
    <property type="entry name" value="EST1_DNA_bind"/>
    <property type="match status" value="1"/>
</dbReference>
<feature type="region of interest" description="Disordered" evidence="1">
    <location>
        <begin position="666"/>
        <end position="694"/>
    </location>
</feature>
<dbReference type="SUPFAM" id="SSF48452">
    <property type="entry name" value="TPR-like"/>
    <property type="match status" value="1"/>
</dbReference>
<comment type="caution">
    <text evidence="4">The sequence shown here is derived from an EMBL/GenBank/DDBJ whole genome shotgun (WGS) entry which is preliminary data.</text>
</comment>
<dbReference type="Pfam" id="PF10374">
    <property type="entry name" value="EST1"/>
    <property type="match status" value="1"/>
</dbReference>
<dbReference type="InterPro" id="IPR011990">
    <property type="entry name" value="TPR-like_helical_dom_sf"/>
</dbReference>
<evidence type="ECO:0000313" key="4">
    <source>
        <dbReference type="EMBL" id="KAK1013756.1"/>
    </source>
</evidence>
<protein>
    <recommendedName>
        <fullName evidence="6">DNA/RNA-binding domain-containing protein</fullName>
    </recommendedName>
</protein>